<evidence type="ECO:0000313" key="3">
    <source>
        <dbReference type="Proteomes" id="UP001500886"/>
    </source>
</evidence>
<gene>
    <name evidence="2" type="ORF">GCM10010315_53040</name>
</gene>
<dbReference type="Pfam" id="PF04230">
    <property type="entry name" value="PS_pyruv_trans"/>
    <property type="match status" value="1"/>
</dbReference>
<sequence length="260" mass="29645">MGKTIEMYWWNDQPNLGDRLNPLIVERLFGVRVRRVEMERATLVGIGSCLHRLARSIAARPRDIHVWGTGYPFDEEPAIGHACVRHWAIRGRLTQRHSALDGVTLGDPGLLACHLVDAPRKDAPVGLVPHLWNRADAEVLRARERFPRLKVIDVRRHPVEVMKQIASCEVVLSSALHGLVIADSFGVPNQWVTFTTPPHGGEWKFRDYYSVYDMPPPAPRPFRADMLQRAQLEQVAAAYRPRETARIQRSLVRAFPRDHI</sequence>
<reference evidence="2 3" key="1">
    <citation type="journal article" date="2019" name="Int. J. Syst. Evol. Microbiol.">
        <title>The Global Catalogue of Microorganisms (GCM) 10K type strain sequencing project: providing services to taxonomists for standard genome sequencing and annotation.</title>
        <authorList>
            <consortium name="The Broad Institute Genomics Platform"/>
            <consortium name="The Broad Institute Genome Sequencing Center for Infectious Disease"/>
            <person name="Wu L."/>
            <person name="Ma J."/>
        </authorList>
    </citation>
    <scope>NUCLEOTIDE SEQUENCE [LARGE SCALE GENOMIC DNA]</scope>
    <source>
        <strain evidence="2 3">JCM 4542</strain>
    </source>
</reference>
<keyword evidence="2" id="KW-0808">Transferase</keyword>
<accession>A0ABN3U3N7</accession>
<organism evidence="2 3">
    <name type="scientific">Streptomyces luteosporeus</name>
    <dbReference type="NCBI Taxonomy" id="173856"/>
    <lineage>
        <taxon>Bacteria</taxon>
        <taxon>Bacillati</taxon>
        <taxon>Actinomycetota</taxon>
        <taxon>Actinomycetes</taxon>
        <taxon>Kitasatosporales</taxon>
        <taxon>Streptomycetaceae</taxon>
        <taxon>Streptomyces</taxon>
    </lineage>
</organism>
<feature type="domain" description="Polysaccharide pyruvyl transferase" evidence="1">
    <location>
        <begin position="127"/>
        <end position="188"/>
    </location>
</feature>
<name>A0ABN3U3N7_9ACTN</name>
<dbReference type="RefSeq" id="WP_344438726.1">
    <property type="nucleotide sequence ID" value="NZ_BAAASL010000025.1"/>
</dbReference>
<dbReference type="EMBL" id="BAAASL010000025">
    <property type="protein sequence ID" value="GAA2724109.1"/>
    <property type="molecule type" value="Genomic_DNA"/>
</dbReference>
<dbReference type="GO" id="GO:0016740">
    <property type="term" value="F:transferase activity"/>
    <property type="evidence" value="ECO:0007669"/>
    <property type="project" value="UniProtKB-KW"/>
</dbReference>
<evidence type="ECO:0000259" key="1">
    <source>
        <dbReference type="Pfam" id="PF04230"/>
    </source>
</evidence>
<evidence type="ECO:0000313" key="2">
    <source>
        <dbReference type="EMBL" id="GAA2724109.1"/>
    </source>
</evidence>
<proteinExistence type="predicted"/>
<dbReference type="InterPro" id="IPR007345">
    <property type="entry name" value="Polysacch_pyruvyl_Trfase"/>
</dbReference>
<protein>
    <submittedName>
        <fullName evidence="2">Polysaccharide pyruvyl transferase family protein</fullName>
    </submittedName>
</protein>
<dbReference type="Proteomes" id="UP001500886">
    <property type="component" value="Unassembled WGS sequence"/>
</dbReference>
<keyword evidence="3" id="KW-1185">Reference proteome</keyword>
<comment type="caution">
    <text evidence="2">The sequence shown here is derived from an EMBL/GenBank/DDBJ whole genome shotgun (WGS) entry which is preliminary data.</text>
</comment>